<comment type="subunit">
    <text evidence="9">Forms a stable energy-coupling factor (ECF) transporter complex composed of 2 membrane-embedded substrate-binding proteins (S component), 2 ATP-binding proteins (A component) and 2 transmembrane proteins (T component).</text>
</comment>
<evidence type="ECO:0000256" key="4">
    <source>
        <dbReference type="ARBA" id="ARBA00022448"/>
    </source>
</evidence>
<dbReference type="GO" id="GO:0022857">
    <property type="term" value="F:transmembrane transporter activity"/>
    <property type="evidence" value="ECO:0007669"/>
    <property type="project" value="UniProtKB-UniRule"/>
</dbReference>
<comment type="subcellular location">
    <subcellularLocation>
        <location evidence="1 9">Cell membrane</location>
        <topology evidence="1 9">Multi-pass membrane protein</topology>
    </subcellularLocation>
</comment>
<keyword evidence="7 9" id="KW-1133">Transmembrane helix</keyword>
<evidence type="ECO:0000313" key="11">
    <source>
        <dbReference type="Proteomes" id="UP000070352"/>
    </source>
</evidence>
<feature type="transmembrane region" description="Helical" evidence="9">
    <location>
        <begin position="239"/>
        <end position="263"/>
    </location>
</feature>
<sequence>MSLSQYMIIGQFIPNQSFLHRLDPRSKLIFTFLFIILVFLAKDLTSYFVLILTILSGVILSRIPFSYYFKGLLPIFWMIILTIILHLSMTKGGNLLFQWHWLTIYEEGVKQAIYISIRLLLLVLTATILTLTTSPIDLTMGLERLMYPFTFLKVPVHELALMMSISLRFIPTLLDETDKIIKAQTARGANFESGPIHKRVRNMVAIIIPLFISAFKRADELAIAMEARGYRGGKGRTRLRVSVFTWRDLLLMFIFLFLFILMITV</sequence>
<keyword evidence="6 9" id="KW-0812">Transmembrane</keyword>
<dbReference type="EMBL" id="LSKU01000001">
    <property type="protein sequence ID" value="KXG44931.1"/>
    <property type="molecule type" value="Genomic_DNA"/>
</dbReference>
<keyword evidence="11" id="KW-1185">Reference proteome</keyword>
<dbReference type="PANTHER" id="PTHR33514:SF13">
    <property type="entry name" value="PROTEIN ABCI12, CHLOROPLASTIC"/>
    <property type="match status" value="1"/>
</dbReference>
<dbReference type="STRING" id="1413211.U473_13560"/>
<feature type="transmembrane region" description="Helical" evidence="9">
    <location>
        <begin position="67"/>
        <end position="89"/>
    </location>
</feature>
<evidence type="ECO:0000256" key="7">
    <source>
        <dbReference type="ARBA" id="ARBA00022989"/>
    </source>
</evidence>
<evidence type="ECO:0000256" key="3">
    <source>
        <dbReference type="ARBA" id="ARBA00014042"/>
    </source>
</evidence>
<evidence type="ECO:0000256" key="9">
    <source>
        <dbReference type="HAMAP-Rule" id="MF_01461"/>
    </source>
</evidence>
<accession>A0A135L7I6</accession>
<feature type="transmembrane region" description="Helical" evidence="9">
    <location>
        <begin position="112"/>
        <end position="133"/>
    </location>
</feature>
<gene>
    <name evidence="9" type="primary">ecfT</name>
    <name evidence="10" type="ORF">U473_13560</name>
</gene>
<dbReference type="Proteomes" id="UP000070352">
    <property type="component" value="Unassembled WGS sequence"/>
</dbReference>
<dbReference type="Pfam" id="PF02361">
    <property type="entry name" value="CbiQ"/>
    <property type="match status" value="1"/>
</dbReference>
<evidence type="ECO:0000256" key="6">
    <source>
        <dbReference type="ARBA" id="ARBA00022692"/>
    </source>
</evidence>
<dbReference type="RefSeq" id="WP_068727277.1">
    <property type="nucleotide sequence ID" value="NZ_LSKU01000001.1"/>
</dbReference>
<comment type="similarity">
    <text evidence="2 9">Belongs to the energy-coupling factor EcfT family.</text>
</comment>
<reference evidence="10 11" key="1">
    <citation type="submission" date="2016-02" db="EMBL/GenBank/DDBJ databases">
        <title>Draft Genome for Tepidibacillus decaturensis nov. sp. Strain Z9, an Anaerobic, Moderately Thermophilic and Heterotrophic Bacterium from Deep Subsurface of the Illinois Basin, USA.</title>
        <authorList>
            <person name="Dong Y."/>
            <person name="Chang J.Y."/>
            <person name="Sanford R."/>
            <person name="Fouke B.W."/>
        </authorList>
    </citation>
    <scope>NUCLEOTIDE SEQUENCE [LARGE SCALE GENOMIC DNA]</scope>
    <source>
        <strain evidence="10 11">Z9</strain>
    </source>
</reference>
<name>A0A135L7I6_9BACI</name>
<protein>
    <recommendedName>
        <fullName evidence="3 9">Energy-coupling factor transporter transmembrane protein EcfT</fullName>
        <shortName evidence="9">ECF transporter T component EcfT</shortName>
    </recommendedName>
</protein>
<evidence type="ECO:0000256" key="1">
    <source>
        <dbReference type="ARBA" id="ARBA00004651"/>
    </source>
</evidence>
<keyword evidence="5 9" id="KW-1003">Cell membrane</keyword>
<dbReference type="AlphaFoldDB" id="A0A135L7I6"/>
<dbReference type="HAMAP" id="MF_01461">
    <property type="entry name" value="EcfT"/>
    <property type="match status" value="1"/>
</dbReference>
<feature type="transmembrane region" description="Helical" evidence="9">
    <location>
        <begin position="28"/>
        <end position="55"/>
    </location>
</feature>
<keyword evidence="8 9" id="KW-0472">Membrane</keyword>
<evidence type="ECO:0000256" key="8">
    <source>
        <dbReference type="ARBA" id="ARBA00023136"/>
    </source>
</evidence>
<dbReference type="PANTHER" id="PTHR33514">
    <property type="entry name" value="PROTEIN ABCI12, CHLOROPLASTIC"/>
    <property type="match status" value="1"/>
</dbReference>
<dbReference type="OrthoDB" id="8075495at2"/>
<comment type="caution">
    <text evidence="10">The sequence shown here is derived from an EMBL/GenBank/DDBJ whole genome shotgun (WGS) entry which is preliminary data.</text>
</comment>
<organism evidence="10 11">
    <name type="scientific">Tepidibacillus decaturensis</name>
    <dbReference type="NCBI Taxonomy" id="1413211"/>
    <lineage>
        <taxon>Bacteria</taxon>
        <taxon>Bacillati</taxon>
        <taxon>Bacillota</taxon>
        <taxon>Bacilli</taxon>
        <taxon>Bacillales</taxon>
        <taxon>Bacillaceae</taxon>
        <taxon>Tepidibacillus</taxon>
    </lineage>
</organism>
<proteinExistence type="inferred from homology"/>
<dbReference type="GO" id="GO:0005886">
    <property type="term" value="C:plasma membrane"/>
    <property type="evidence" value="ECO:0007669"/>
    <property type="project" value="UniProtKB-SubCell"/>
</dbReference>
<dbReference type="CDD" id="cd16914">
    <property type="entry name" value="EcfT"/>
    <property type="match status" value="1"/>
</dbReference>
<keyword evidence="4 9" id="KW-0813">Transport</keyword>
<dbReference type="InterPro" id="IPR024919">
    <property type="entry name" value="EcfT"/>
</dbReference>
<evidence type="ECO:0000313" key="10">
    <source>
        <dbReference type="EMBL" id="KXG44931.1"/>
    </source>
</evidence>
<evidence type="ECO:0000256" key="5">
    <source>
        <dbReference type="ARBA" id="ARBA00022475"/>
    </source>
</evidence>
<evidence type="ECO:0000256" key="2">
    <source>
        <dbReference type="ARBA" id="ARBA00005660"/>
    </source>
</evidence>
<dbReference type="InterPro" id="IPR003339">
    <property type="entry name" value="ABC/ECF_trnsptr_transmembrane"/>
</dbReference>
<comment type="function">
    <text evidence="9">Transmembrane (T) component of an energy-coupling factor (ECF) ABC-transporter complex. Unlike classic ABC transporters this ECF transporter provides the energy necessary to transport a number of different substrates.</text>
</comment>